<dbReference type="Proteomes" id="UP000298138">
    <property type="component" value="Unassembled WGS sequence"/>
</dbReference>
<dbReference type="FunFam" id="3.30.160.60:FF:000125">
    <property type="entry name" value="Putative zinc finger protein 143"/>
    <property type="match status" value="1"/>
</dbReference>
<dbReference type="SUPFAM" id="SSF57667">
    <property type="entry name" value="beta-beta-alpha zinc fingers"/>
    <property type="match status" value="1"/>
</dbReference>
<dbReference type="GO" id="GO:0005667">
    <property type="term" value="C:transcription regulator complex"/>
    <property type="evidence" value="ECO:0007669"/>
    <property type="project" value="TreeGrafter"/>
</dbReference>
<evidence type="ECO:0000256" key="6">
    <source>
        <dbReference type="PROSITE-ProRule" id="PRU00042"/>
    </source>
</evidence>
<keyword evidence="4" id="KW-0862">Zinc</keyword>
<dbReference type="SMART" id="SM00355">
    <property type="entry name" value="ZnF_C2H2"/>
    <property type="match status" value="2"/>
</dbReference>
<keyword evidence="3 6" id="KW-0863">Zinc-finger</keyword>
<keyword evidence="1" id="KW-0479">Metal-binding</keyword>
<gene>
    <name evidence="8" type="ORF">EX30DRAFT_298483</name>
</gene>
<organism evidence="8 9">
    <name type="scientific">Ascodesmis nigricans</name>
    <dbReference type="NCBI Taxonomy" id="341454"/>
    <lineage>
        <taxon>Eukaryota</taxon>
        <taxon>Fungi</taxon>
        <taxon>Dikarya</taxon>
        <taxon>Ascomycota</taxon>
        <taxon>Pezizomycotina</taxon>
        <taxon>Pezizomycetes</taxon>
        <taxon>Pezizales</taxon>
        <taxon>Ascodesmidaceae</taxon>
        <taxon>Ascodesmis</taxon>
    </lineage>
</organism>
<feature type="domain" description="C2H2-type" evidence="7">
    <location>
        <begin position="31"/>
        <end position="58"/>
    </location>
</feature>
<accession>A0A4S2MPT7</accession>
<dbReference type="AlphaFoldDB" id="A0A4S2MPT7"/>
<proteinExistence type="predicted"/>
<evidence type="ECO:0000256" key="1">
    <source>
        <dbReference type="ARBA" id="ARBA00022723"/>
    </source>
</evidence>
<dbReference type="STRING" id="341454.A0A4S2MPT7"/>
<feature type="non-terminal residue" evidence="8">
    <location>
        <position position="58"/>
    </location>
</feature>
<evidence type="ECO:0000259" key="7">
    <source>
        <dbReference type="PROSITE" id="PS50157"/>
    </source>
</evidence>
<dbReference type="Gene3D" id="3.30.160.60">
    <property type="entry name" value="Classic Zinc Finger"/>
    <property type="match status" value="2"/>
</dbReference>
<evidence type="ECO:0000313" key="8">
    <source>
        <dbReference type="EMBL" id="TGZ79216.1"/>
    </source>
</evidence>
<dbReference type="OrthoDB" id="654211at2759"/>
<dbReference type="GO" id="GO:0000978">
    <property type="term" value="F:RNA polymerase II cis-regulatory region sequence-specific DNA binding"/>
    <property type="evidence" value="ECO:0007669"/>
    <property type="project" value="TreeGrafter"/>
</dbReference>
<dbReference type="InterPro" id="IPR036236">
    <property type="entry name" value="Znf_C2H2_sf"/>
</dbReference>
<dbReference type="GO" id="GO:0000981">
    <property type="term" value="F:DNA-binding transcription factor activity, RNA polymerase II-specific"/>
    <property type="evidence" value="ECO:0007669"/>
    <property type="project" value="UniProtKB-ARBA"/>
</dbReference>
<dbReference type="GO" id="GO:0000785">
    <property type="term" value="C:chromatin"/>
    <property type="evidence" value="ECO:0007669"/>
    <property type="project" value="TreeGrafter"/>
</dbReference>
<evidence type="ECO:0000256" key="4">
    <source>
        <dbReference type="ARBA" id="ARBA00022833"/>
    </source>
</evidence>
<evidence type="ECO:0000313" key="9">
    <source>
        <dbReference type="Proteomes" id="UP000298138"/>
    </source>
</evidence>
<dbReference type="EMBL" id="ML220133">
    <property type="protein sequence ID" value="TGZ79216.1"/>
    <property type="molecule type" value="Genomic_DNA"/>
</dbReference>
<dbReference type="GO" id="GO:0008270">
    <property type="term" value="F:zinc ion binding"/>
    <property type="evidence" value="ECO:0007669"/>
    <property type="project" value="UniProtKB-KW"/>
</dbReference>
<dbReference type="PROSITE" id="PS00028">
    <property type="entry name" value="ZINC_FINGER_C2H2_1"/>
    <property type="match status" value="2"/>
</dbReference>
<keyword evidence="9" id="KW-1185">Reference proteome</keyword>
<dbReference type="Pfam" id="PF00096">
    <property type="entry name" value="zf-C2H2"/>
    <property type="match status" value="2"/>
</dbReference>
<dbReference type="PANTHER" id="PTHR14003">
    <property type="entry name" value="TRANSCRIPTIONAL REPRESSOR PROTEIN YY"/>
    <property type="match status" value="1"/>
</dbReference>
<dbReference type="InParanoid" id="A0A4S2MPT7"/>
<dbReference type="InterPro" id="IPR013087">
    <property type="entry name" value="Znf_C2H2_type"/>
</dbReference>
<protein>
    <recommendedName>
        <fullName evidence="5">C2H2 type master regulator of conidiophore development brlA</fullName>
    </recommendedName>
</protein>
<feature type="domain" description="C2H2-type" evidence="7">
    <location>
        <begin position="3"/>
        <end position="30"/>
    </location>
</feature>
<evidence type="ECO:0000256" key="2">
    <source>
        <dbReference type="ARBA" id="ARBA00022737"/>
    </source>
</evidence>
<evidence type="ECO:0000256" key="5">
    <source>
        <dbReference type="ARBA" id="ARBA00044085"/>
    </source>
</evidence>
<evidence type="ECO:0000256" key="3">
    <source>
        <dbReference type="ARBA" id="ARBA00022771"/>
    </source>
</evidence>
<dbReference type="PANTHER" id="PTHR14003:SF19">
    <property type="entry name" value="YY2 TRANSCRIPTION FACTOR"/>
    <property type="match status" value="1"/>
</dbReference>
<dbReference type="FunFam" id="3.30.160.60:FF:000065">
    <property type="entry name" value="B-cell CLL/lymphoma 6, member B"/>
    <property type="match status" value="1"/>
</dbReference>
<feature type="non-terminal residue" evidence="8">
    <location>
        <position position="1"/>
    </location>
</feature>
<sequence>KPHICDKCSRRFRRPEHLRRHGLAHTGERPYQCNVRNCRRRFSRTDNLRAHKITHTRP</sequence>
<dbReference type="PROSITE" id="PS50157">
    <property type="entry name" value="ZINC_FINGER_C2H2_2"/>
    <property type="match status" value="2"/>
</dbReference>
<reference evidence="8 9" key="1">
    <citation type="submission" date="2019-04" db="EMBL/GenBank/DDBJ databases">
        <title>Comparative genomics and transcriptomics to analyze fruiting body development in filamentous ascomycetes.</title>
        <authorList>
            <consortium name="DOE Joint Genome Institute"/>
            <person name="Lutkenhaus R."/>
            <person name="Traeger S."/>
            <person name="Breuer J."/>
            <person name="Kuo A."/>
            <person name="Lipzen A."/>
            <person name="Pangilinan J."/>
            <person name="Dilworth D."/>
            <person name="Sandor L."/>
            <person name="Poggeler S."/>
            <person name="Barry K."/>
            <person name="Grigoriev I.V."/>
            <person name="Nowrousian M."/>
        </authorList>
    </citation>
    <scope>NUCLEOTIDE SEQUENCE [LARGE SCALE GENOMIC DNA]</scope>
    <source>
        <strain evidence="8 9">CBS 389.68</strain>
    </source>
</reference>
<name>A0A4S2MPT7_9PEZI</name>
<keyword evidence="2" id="KW-0677">Repeat</keyword>